<accession>K4AL35</accession>
<dbReference type="InterPro" id="IPR008930">
    <property type="entry name" value="Terpenoid_cyclase/PrenylTrfase"/>
</dbReference>
<dbReference type="STRING" id="4555.K4AL35"/>
<comment type="cofactor">
    <cofactor evidence="1">
        <name>Mg(2+)</name>
        <dbReference type="ChEBI" id="CHEBI:18420"/>
    </cofactor>
</comment>
<evidence type="ECO:0000256" key="1">
    <source>
        <dbReference type="ARBA" id="ARBA00001946"/>
    </source>
</evidence>
<dbReference type="GO" id="GO:0010333">
    <property type="term" value="F:terpene synthase activity"/>
    <property type="evidence" value="ECO:0007669"/>
    <property type="project" value="InterPro"/>
</dbReference>
<organism evidence="5 6">
    <name type="scientific">Setaria italica</name>
    <name type="common">Foxtail millet</name>
    <name type="synonym">Panicum italicum</name>
    <dbReference type="NCBI Taxonomy" id="4555"/>
    <lineage>
        <taxon>Eukaryota</taxon>
        <taxon>Viridiplantae</taxon>
        <taxon>Streptophyta</taxon>
        <taxon>Embryophyta</taxon>
        <taxon>Tracheophyta</taxon>
        <taxon>Spermatophyta</taxon>
        <taxon>Magnoliopsida</taxon>
        <taxon>Liliopsida</taxon>
        <taxon>Poales</taxon>
        <taxon>Poaceae</taxon>
        <taxon>PACMAD clade</taxon>
        <taxon>Panicoideae</taxon>
        <taxon>Panicodae</taxon>
        <taxon>Paniceae</taxon>
        <taxon>Cenchrinae</taxon>
        <taxon>Setaria</taxon>
    </lineage>
</organism>
<dbReference type="SUPFAM" id="SSF48239">
    <property type="entry name" value="Terpenoid cyclases/Protein prenyltransferases"/>
    <property type="match status" value="1"/>
</dbReference>
<name>K4AL35_SETIT</name>
<dbReference type="eggNOG" id="ENOG502QUH3">
    <property type="taxonomic scope" value="Eukaryota"/>
</dbReference>
<dbReference type="GO" id="GO:0016114">
    <property type="term" value="P:terpenoid biosynthetic process"/>
    <property type="evidence" value="ECO:0007669"/>
    <property type="project" value="InterPro"/>
</dbReference>
<dbReference type="SUPFAM" id="SSF48576">
    <property type="entry name" value="Terpenoid synthases"/>
    <property type="match status" value="1"/>
</dbReference>
<evidence type="ECO:0000313" key="6">
    <source>
        <dbReference type="Proteomes" id="UP000004995"/>
    </source>
</evidence>
<dbReference type="EnsemblPlants" id="KQK91425">
    <property type="protein sequence ID" value="KQK91425"/>
    <property type="gene ID" value="SETIT_039614mg"/>
</dbReference>
<dbReference type="InterPro" id="IPR008949">
    <property type="entry name" value="Isoprenoid_synthase_dom_sf"/>
</dbReference>
<sequence length="350" mass="39860">VFSTEALRELVPSMHPHLRSAVDNAFAVPLHWAAPRLQARWFIDQYAGDVEADKQELSRITRWWRNAALNKTSPFARDRLMECFYFATACREVVAKAFAVLDDIYDIYGTLDELALFTDVIERWEATASEQLPEYMNAIYLTIFNFSNEVAEHVQRTDGCDVRFLLKKAWHDLCKAFLSEAKWHYYSNYKPTLQEYLENGWASVSGPLIYPKLVQMVSKIFRLCNDSFYLRRGDAPSSIAIYMFENRAMESDARKAMRDQLLLAPVIQTPLNQDVSNNCQYPPSLANACLNMARISHCIYQSGDGLSAPDDGKKDGNSRAVLGAFKSGSWRRTADSQLAPLTHSTSTETF</sequence>
<keyword evidence="3" id="KW-0460">Magnesium</keyword>
<dbReference type="Pfam" id="PF03936">
    <property type="entry name" value="Terpene_synth_C"/>
    <property type="match status" value="1"/>
</dbReference>
<dbReference type="InParanoid" id="K4AL35"/>
<evidence type="ECO:0000256" key="3">
    <source>
        <dbReference type="ARBA" id="ARBA00022842"/>
    </source>
</evidence>
<dbReference type="Gramene" id="KQK91425">
    <property type="protein sequence ID" value="KQK91425"/>
    <property type="gene ID" value="SETIT_039614mg"/>
</dbReference>
<keyword evidence="2" id="KW-0479">Metal-binding</keyword>
<proteinExistence type="predicted"/>
<dbReference type="AlphaFoldDB" id="K4AL35"/>
<dbReference type="OMA" id="YETGANE"/>
<dbReference type="Proteomes" id="UP000004995">
    <property type="component" value="Unassembled WGS sequence"/>
</dbReference>
<dbReference type="GO" id="GO:0000287">
    <property type="term" value="F:magnesium ion binding"/>
    <property type="evidence" value="ECO:0007669"/>
    <property type="project" value="InterPro"/>
</dbReference>
<evidence type="ECO:0000256" key="2">
    <source>
        <dbReference type="ARBA" id="ARBA00022723"/>
    </source>
</evidence>
<dbReference type="HOGENOM" id="CLU_003125_7_1_1"/>
<feature type="domain" description="Terpene synthase metal-binding" evidence="4">
    <location>
        <begin position="68"/>
        <end position="209"/>
    </location>
</feature>
<dbReference type="EMBL" id="AGNK02006039">
    <property type="status" value="NOT_ANNOTATED_CDS"/>
    <property type="molecule type" value="Genomic_DNA"/>
</dbReference>
<dbReference type="PANTHER" id="PTHR31225">
    <property type="entry name" value="OS04G0344100 PROTEIN-RELATED"/>
    <property type="match status" value="1"/>
</dbReference>
<dbReference type="Gene3D" id="1.50.10.130">
    <property type="entry name" value="Terpene synthase, N-terminal domain"/>
    <property type="match status" value="1"/>
</dbReference>
<reference evidence="5" key="2">
    <citation type="submission" date="2018-08" db="UniProtKB">
        <authorList>
            <consortium name="EnsemblPlants"/>
        </authorList>
    </citation>
    <scope>IDENTIFICATION</scope>
    <source>
        <strain evidence="5">Yugu1</strain>
    </source>
</reference>
<reference evidence="6" key="1">
    <citation type="journal article" date="2012" name="Nat. Biotechnol.">
        <title>Reference genome sequence of the model plant Setaria.</title>
        <authorList>
            <person name="Bennetzen J.L."/>
            <person name="Schmutz J."/>
            <person name="Wang H."/>
            <person name="Percifield R."/>
            <person name="Hawkins J."/>
            <person name="Pontaroli A.C."/>
            <person name="Estep M."/>
            <person name="Feng L."/>
            <person name="Vaughn J.N."/>
            <person name="Grimwood J."/>
            <person name="Jenkins J."/>
            <person name="Barry K."/>
            <person name="Lindquist E."/>
            <person name="Hellsten U."/>
            <person name="Deshpande S."/>
            <person name="Wang X."/>
            <person name="Wu X."/>
            <person name="Mitros T."/>
            <person name="Triplett J."/>
            <person name="Yang X."/>
            <person name="Ye C.Y."/>
            <person name="Mauro-Herrera M."/>
            <person name="Wang L."/>
            <person name="Li P."/>
            <person name="Sharma M."/>
            <person name="Sharma R."/>
            <person name="Ronald P.C."/>
            <person name="Panaud O."/>
            <person name="Kellogg E.A."/>
            <person name="Brutnell T.P."/>
            <person name="Doust A.N."/>
            <person name="Tuskan G.A."/>
            <person name="Rokhsar D."/>
            <person name="Devos K.M."/>
        </authorList>
    </citation>
    <scope>NUCLEOTIDE SEQUENCE [LARGE SCALE GENOMIC DNA]</scope>
    <source>
        <strain evidence="6">cv. Yugu1</strain>
    </source>
</reference>
<evidence type="ECO:0000313" key="5">
    <source>
        <dbReference type="EnsemblPlants" id="KQK91425"/>
    </source>
</evidence>
<dbReference type="InterPro" id="IPR005630">
    <property type="entry name" value="Terpene_synthase_metal-bd"/>
</dbReference>
<keyword evidence="6" id="KW-1185">Reference proteome</keyword>
<dbReference type="InterPro" id="IPR050148">
    <property type="entry name" value="Terpene_synthase-like"/>
</dbReference>
<dbReference type="InterPro" id="IPR036965">
    <property type="entry name" value="Terpene_synth_N_sf"/>
</dbReference>
<dbReference type="PANTHER" id="PTHR31225:SF252">
    <property type="entry name" value="TERPENE SYNTHASE 12-RELATED"/>
    <property type="match status" value="1"/>
</dbReference>
<protein>
    <recommendedName>
        <fullName evidence="4">Terpene synthase metal-binding domain-containing protein</fullName>
    </recommendedName>
</protein>
<dbReference type="Gene3D" id="1.10.600.10">
    <property type="entry name" value="Farnesyl Diphosphate Synthase"/>
    <property type="match status" value="2"/>
</dbReference>
<evidence type="ECO:0000259" key="4">
    <source>
        <dbReference type="Pfam" id="PF03936"/>
    </source>
</evidence>